<evidence type="ECO:0000313" key="1">
    <source>
        <dbReference type="EMBL" id="RUP46127.1"/>
    </source>
</evidence>
<dbReference type="PANTHER" id="PTHR22726">
    <property type="entry name" value="METALLOENDOPEPTIDASE OMA1"/>
    <property type="match status" value="1"/>
</dbReference>
<gene>
    <name evidence="1" type="ORF">BC936DRAFT_147334</name>
</gene>
<sequence>MCPDCMVTDAAMSKQAYKEIIAQYGNRILPQNHPYTIYVRRIAKRIIQVSGMQNLNWEFYVIDSPEKK</sequence>
<dbReference type="Proteomes" id="UP000268093">
    <property type="component" value="Unassembled WGS sequence"/>
</dbReference>
<organism evidence="1 2">
    <name type="scientific">Jimgerdemannia flammicorona</name>
    <dbReference type="NCBI Taxonomy" id="994334"/>
    <lineage>
        <taxon>Eukaryota</taxon>
        <taxon>Fungi</taxon>
        <taxon>Fungi incertae sedis</taxon>
        <taxon>Mucoromycota</taxon>
        <taxon>Mucoromycotina</taxon>
        <taxon>Endogonomycetes</taxon>
        <taxon>Endogonales</taxon>
        <taxon>Endogonaceae</taxon>
        <taxon>Jimgerdemannia</taxon>
    </lineage>
</organism>
<dbReference type="EMBL" id="RBNI01006302">
    <property type="protein sequence ID" value="RUP46127.1"/>
    <property type="molecule type" value="Genomic_DNA"/>
</dbReference>
<keyword evidence="2" id="KW-1185">Reference proteome</keyword>
<dbReference type="GO" id="GO:0016020">
    <property type="term" value="C:membrane"/>
    <property type="evidence" value="ECO:0007669"/>
    <property type="project" value="TreeGrafter"/>
</dbReference>
<protein>
    <submittedName>
        <fullName evidence="1">Uncharacterized protein</fullName>
    </submittedName>
</protein>
<dbReference type="GO" id="GO:0051603">
    <property type="term" value="P:proteolysis involved in protein catabolic process"/>
    <property type="evidence" value="ECO:0007669"/>
    <property type="project" value="TreeGrafter"/>
</dbReference>
<proteinExistence type="predicted"/>
<dbReference type="GO" id="GO:0004222">
    <property type="term" value="F:metalloendopeptidase activity"/>
    <property type="evidence" value="ECO:0007669"/>
    <property type="project" value="TreeGrafter"/>
</dbReference>
<dbReference type="AlphaFoldDB" id="A0A433D5K0"/>
<dbReference type="InterPro" id="IPR051156">
    <property type="entry name" value="Mito/Outer_Membr_Metalloprot"/>
</dbReference>
<reference evidence="1 2" key="1">
    <citation type="journal article" date="2018" name="New Phytol.">
        <title>Phylogenomics of Endogonaceae and evolution of mycorrhizas within Mucoromycota.</title>
        <authorList>
            <person name="Chang Y."/>
            <person name="Desiro A."/>
            <person name="Na H."/>
            <person name="Sandor L."/>
            <person name="Lipzen A."/>
            <person name="Clum A."/>
            <person name="Barry K."/>
            <person name="Grigoriev I.V."/>
            <person name="Martin F.M."/>
            <person name="Stajich J.E."/>
            <person name="Smith M.E."/>
            <person name="Bonito G."/>
            <person name="Spatafora J.W."/>
        </authorList>
    </citation>
    <scope>NUCLEOTIDE SEQUENCE [LARGE SCALE GENOMIC DNA]</scope>
    <source>
        <strain evidence="1 2">GMNB39</strain>
    </source>
</reference>
<name>A0A433D5K0_9FUNG</name>
<evidence type="ECO:0000313" key="2">
    <source>
        <dbReference type="Proteomes" id="UP000268093"/>
    </source>
</evidence>
<accession>A0A433D5K0</accession>
<dbReference type="OrthoDB" id="7464992at2759"/>
<dbReference type="PANTHER" id="PTHR22726:SF1">
    <property type="entry name" value="METALLOENDOPEPTIDASE OMA1, MITOCHONDRIAL"/>
    <property type="match status" value="1"/>
</dbReference>
<comment type="caution">
    <text evidence="1">The sequence shown here is derived from an EMBL/GenBank/DDBJ whole genome shotgun (WGS) entry which is preliminary data.</text>
</comment>